<dbReference type="Pfam" id="PF06962">
    <property type="entry name" value="rRNA_methylase"/>
    <property type="match status" value="1"/>
</dbReference>
<sequence length="193" mass="21353">MTDLDRRKVMLKRPIHLSHDFLAEVVDKSSVVVDATMGNGNDTAFLAQLAKKVYAFDVQEQAIRKTSERLAQLGLLNAELILAGHEAVDQYVTEPVRAAIFNLGYLPSADKSIITLPNTTLQALSKLLTLLMVGGRIAIMVYYGHDGGSLEKDALLDFVKQLDQRKVSAMLYQPLNQVNTPPFLIMLEKLADV</sequence>
<name>Q1JN96_STRPC</name>
<dbReference type="InterPro" id="IPR010719">
    <property type="entry name" value="MnmM_MeTrfase"/>
</dbReference>
<dbReference type="PANTHER" id="PTHR35276:SF1">
    <property type="entry name" value="TRNA (MNM(5)S(2)U34)-METHYLTRANSFERASE, CHLOROPLASTIC"/>
    <property type="match status" value="1"/>
</dbReference>
<dbReference type="PANTHER" id="PTHR35276">
    <property type="entry name" value="S-ADENOSYL-L-METHIONINE-DEPENDENT METHYLTRANSFERASES SUPERFAMILY PROTEIN"/>
    <property type="match status" value="1"/>
</dbReference>
<proteinExistence type="predicted"/>
<dbReference type="EMBL" id="CP000259">
    <property type="protein sequence ID" value="ABF31503.1"/>
    <property type="molecule type" value="Genomic_DNA"/>
</dbReference>
<evidence type="ECO:0000313" key="1">
    <source>
        <dbReference type="EMBL" id="ABF31503.1"/>
    </source>
</evidence>
<dbReference type="Proteomes" id="UP000002433">
    <property type="component" value="Chromosome"/>
</dbReference>
<dbReference type="GO" id="GO:0008168">
    <property type="term" value="F:methyltransferase activity"/>
    <property type="evidence" value="ECO:0007669"/>
    <property type="project" value="UniProtKB-KW"/>
</dbReference>
<reference evidence="1 2" key="1">
    <citation type="journal article" date="2006" name="Proc. Natl. Acad. Sci. U.S.A.">
        <title>Molecular genetic anatomy of inter- and intraserotype variation in the human bacterial pathogen group A Streptococcus.</title>
        <authorList>
            <person name="Beres S.B."/>
            <person name="Richter E.W."/>
            <person name="Nagiec M.J."/>
            <person name="Sumby P."/>
            <person name="Porcella S.F."/>
            <person name="DeLeo F.R."/>
            <person name="Musser J.M."/>
        </authorList>
    </citation>
    <scope>NUCLEOTIDE SEQUENCE [LARGE SCALE GENOMIC DNA]</scope>
    <source>
        <strain evidence="1 2">MGAS9429</strain>
    </source>
</reference>
<keyword evidence="1" id="KW-0489">Methyltransferase</keyword>
<dbReference type="GO" id="GO:0032259">
    <property type="term" value="P:methylation"/>
    <property type="evidence" value="ECO:0007669"/>
    <property type="project" value="UniProtKB-KW"/>
</dbReference>
<protein>
    <submittedName>
        <fullName evidence="1">SAM-dependent methyltransferase</fullName>
        <ecNumber evidence="1">2.1.-.-</ecNumber>
    </submittedName>
</protein>
<dbReference type="KEGG" id="spk:MGAS9429_Spy0315"/>
<dbReference type="SUPFAM" id="SSF53335">
    <property type="entry name" value="S-adenosyl-L-methionine-dependent methyltransferases"/>
    <property type="match status" value="1"/>
</dbReference>
<keyword evidence="1" id="KW-0808">Transferase</keyword>
<dbReference type="InterPro" id="IPR029063">
    <property type="entry name" value="SAM-dependent_MTases_sf"/>
</dbReference>
<dbReference type="HOGENOM" id="CLU_079190_1_0_9"/>
<dbReference type="AlphaFoldDB" id="Q1JN96"/>
<accession>Q1JN96</accession>
<evidence type="ECO:0000313" key="2">
    <source>
        <dbReference type="Proteomes" id="UP000002433"/>
    </source>
</evidence>
<dbReference type="Gene3D" id="3.40.50.150">
    <property type="entry name" value="Vaccinia Virus protein VP39"/>
    <property type="match status" value="1"/>
</dbReference>
<dbReference type="EC" id="2.1.-.-" evidence="1"/>
<gene>
    <name evidence="1" type="ordered locus">MGAS9429_Spy0315</name>
</gene>
<organism evidence="1 2">
    <name type="scientific">Streptococcus pyogenes serotype M12 (strain MGAS9429)</name>
    <dbReference type="NCBI Taxonomy" id="370551"/>
    <lineage>
        <taxon>Bacteria</taxon>
        <taxon>Bacillati</taxon>
        <taxon>Bacillota</taxon>
        <taxon>Bacilli</taxon>
        <taxon>Lactobacillales</taxon>
        <taxon>Streptococcaceae</taxon>
        <taxon>Streptococcus</taxon>
    </lineage>
</organism>